<accession>A0A8S5R5Q0</accession>
<evidence type="ECO:0000313" key="1">
    <source>
        <dbReference type="EMBL" id="DAE26409.1"/>
    </source>
</evidence>
<sequence>MALNRKFGQVAINDGGGGYSAAINRRRTRESEEAYNDFYSKSGIFSQGEIIDYAKANGLDGEQLEGLMNNNDRRRKWFSDFVGGMTADTSDLDIIYGLGRTTSEDFSDADVDRLIAYRDWLKNNAGMPSSYEDYLKNHAGNTGAGTNSGTGAGTGTNAGAGTNANTGAGTAGAGSAGSAGAGGSTATDAANAYYDVVFGKTADYAGKQRDTTRAAAQEYYDYITGAAGKDRDAAIRAAEAARERGIVDASTAYRQMLASYGANAEKLAGMGLTGSGYSDYLSGKAYATSRAEAQNANKEADAAIRSAESSYSQALGQAKYNKMMAEADAENTYSQALLNAEISRDTGKYEAGTAGAASGTSNYNRLRIEITGDASDDDIAAYADEYGFTPEQVAELTRIRDNKKSSAAESTRTEGFNSARMNITADTGDYEIEAAAGTYGLTAEQKQELYRIRDEKKKQEDRYSLGLDSDSNALAKADELLKSNTISQEEAHSIYDNMIFSAIASATKDDIENFVKELYGYKKAGKITDEMYSKYLAELGRVTSNLKAVNKANESIHLEDEKKSKQDDGNKAESVNIGAKLNEIATGDRMKTPKSGTVVTLDGKKYRYAWYGWERWYK</sequence>
<dbReference type="EMBL" id="BK015817">
    <property type="protein sequence ID" value="DAE26409.1"/>
    <property type="molecule type" value="Genomic_DNA"/>
</dbReference>
<organism evidence="1">
    <name type="scientific">Myoviridae sp. ctxbQ4</name>
    <dbReference type="NCBI Taxonomy" id="2827292"/>
    <lineage>
        <taxon>Viruses</taxon>
        <taxon>Duplodnaviria</taxon>
        <taxon>Heunggongvirae</taxon>
        <taxon>Uroviricota</taxon>
        <taxon>Caudoviricetes</taxon>
    </lineage>
</organism>
<reference evidence="1" key="1">
    <citation type="journal article" date="2021" name="Proc. Natl. Acad. Sci. U.S.A.">
        <title>A Catalog of Tens of Thousands of Viruses from Human Metagenomes Reveals Hidden Associations with Chronic Diseases.</title>
        <authorList>
            <person name="Tisza M.J."/>
            <person name="Buck C.B."/>
        </authorList>
    </citation>
    <scope>NUCLEOTIDE SEQUENCE</scope>
    <source>
        <strain evidence="1">CtxbQ4</strain>
    </source>
</reference>
<name>A0A8S5R5Q0_9CAUD</name>
<proteinExistence type="predicted"/>
<protein>
    <submittedName>
        <fullName evidence="1">Uncharacterized protein</fullName>
    </submittedName>
</protein>